<keyword evidence="2" id="KW-1185">Reference proteome</keyword>
<protein>
    <submittedName>
        <fullName evidence="1">Uncharacterized protein</fullName>
    </submittedName>
</protein>
<evidence type="ECO:0000313" key="1">
    <source>
        <dbReference type="EMBL" id="MEN3067849.1"/>
    </source>
</evidence>
<comment type="caution">
    <text evidence="1">The sequence shown here is derived from an EMBL/GenBank/DDBJ whole genome shotgun (WGS) entry which is preliminary data.</text>
</comment>
<proteinExistence type="predicted"/>
<reference evidence="1 2" key="1">
    <citation type="journal article" date="2018" name="Int. J. Syst. Evol. Microbiol.">
        <title>Uliginosibacterium sediminicola sp. nov., isolated from freshwater sediment.</title>
        <authorList>
            <person name="Hwang W.M."/>
            <person name="Kim S.M."/>
            <person name="Kang K."/>
            <person name="Ahn T.Y."/>
        </authorList>
    </citation>
    <scope>NUCLEOTIDE SEQUENCE [LARGE SCALE GENOMIC DNA]</scope>
    <source>
        <strain evidence="1 2">M1-21</strain>
    </source>
</reference>
<dbReference type="EMBL" id="JBDIVE010000002">
    <property type="protein sequence ID" value="MEN3067849.1"/>
    <property type="molecule type" value="Genomic_DNA"/>
</dbReference>
<dbReference type="Proteomes" id="UP001410394">
    <property type="component" value="Unassembled WGS sequence"/>
</dbReference>
<evidence type="ECO:0000313" key="2">
    <source>
        <dbReference type="Proteomes" id="UP001410394"/>
    </source>
</evidence>
<accession>A0ABU9YVT8</accession>
<gene>
    <name evidence="1" type="ORF">ABDB84_05105</name>
</gene>
<dbReference type="RefSeq" id="WP_345918613.1">
    <property type="nucleotide sequence ID" value="NZ_JBDIVE010000002.1"/>
</dbReference>
<organism evidence="1 2">
    <name type="scientific">Uliginosibacterium sediminicola</name>
    <dbReference type="NCBI Taxonomy" id="2024550"/>
    <lineage>
        <taxon>Bacteria</taxon>
        <taxon>Pseudomonadati</taxon>
        <taxon>Pseudomonadota</taxon>
        <taxon>Betaproteobacteria</taxon>
        <taxon>Rhodocyclales</taxon>
        <taxon>Zoogloeaceae</taxon>
        <taxon>Uliginosibacterium</taxon>
    </lineage>
</organism>
<sequence length="90" mass="9625">MSSKPRCSNAPTLQATVANIHNFSVEALEQIAAIARITEIAVGSRAKIDAESLRATMQVIWRDAESLRDLITAEAESVGCLPEDGQESGL</sequence>
<name>A0ABU9YVT8_9RHOO</name>